<dbReference type="EMBL" id="AMRI01000003">
    <property type="protein sequence ID" value="EKE77083.1"/>
    <property type="molecule type" value="Genomic_DNA"/>
</dbReference>
<dbReference type="PANTHER" id="PTHR38776:SF1">
    <property type="entry name" value="MLTA-INTERACTING PROTEIN-RELATED"/>
    <property type="match status" value="1"/>
</dbReference>
<keyword evidence="5" id="KW-0998">Cell outer membrane</keyword>
<proteinExistence type="inferred from homology"/>
<gene>
    <name evidence="7" type="ORF">B3C1_02720</name>
</gene>
<dbReference type="Proteomes" id="UP000006755">
    <property type="component" value="Unassembled WGS sequence"/>
</dbReference>
<dbReference type="AlphaFoldDB" id="K2JPC8"/>
<dbReference type="Pfam" id="PF06629">
    <property type="entry name" value="MipA"/>
    <property type="match status" value="1"/>
</dbReference>
<organism evidence="7 8">
    <name type="scientific">Gallaecimonas xiamenensis 3-C-1</name>
    <dbReference type="NCBI Taxonomy" id="745411"/>
    <lineage>
        <taxon>Bacteria</taxon>
        <taxon>Pseudomonadati</taxon>
        <taxon>Pseudomonadota</taxon>
        <taxon>Gammaproteobacteria</taxon>
        <taxon>Enterobacterales</taxon>
        <taxon>Gallaecimonadaceae</taxon>
        <taxon>Gallaecimonas</taxon>
    </lineage>
</organism>
<keyword evidence="4" id="KW-0472">Membrane</keyword>
<keyword evidence="3 6" id="KW-0732">Signal</keyword>
<dbReference type="GO" id="GO:0009252">
    <property type="term" value="P:peptidoglycan biosynthetic process"/>
    <property type="evidence" value="ECO:0007669"/>
    <property type="project" value="TreeGrafter"/>
</dbReference>
<dbReference type="GO" id="GO:0009279">
    <property type="term" value="C:cell outer membrane"/>
    <property type="evidence" value="ECO:0007669"/>
    <property type="project" value="UniProtKB-SubCell"/>
</dbReference>
<feature type="signal peptide" evidence="6">
    <location>
        <begin position="1"/>
        <end position="25"/>
    </location>
</feature>
<evidence type="ECO:0000256" key="1">
    <source>
        <dbReference type="ARBA" id="ARBA00004442"/>
    </source>
</evidence>
<evidence type="ECO:0000256" key="3">
    <source>
        <dbReference type="ARBA" id="ARBA00022729"/>
    </source>
</evidence>
<dbReference type="eggNOG" id="COG3713">
    <property type="taxonomic scope" value="Bacteria"/>
</dbReference>
<evidence type="ECO:0000256" key="5">
    <source>
        <dbReference type="ARBA" id="ARBA00023237"/>
    </source>
</evidence>
<dbReference type="STRING" id="745411.B3C1_02720"/>
<feature type="chain" id="PRO_5003859337" evidence="6">
    <location>
        <begin position="26"/>
        <end position="279"/>
    </location>
</feature>
<evidence type="ECO:0000313" key="8">
    <source>
        <dbReference type="Proteomes" id="UP000006755"/>
    </source>
</evidence>
<evidence type="ECO:0000313" key="7">
    <source>
        <dbReference type="EMBL" id="EKE77083.1"/>
    </source>
</evidence>
<evidence type="ECO:0000256" key="6">
    <source>
        <dbReference type="SAM" id="SignalP"/>
    </source>
</evidence>
<accession>K2JPC8</accession>
<reference evidence="7 8" key="1">
    <citation type="journal article" date="2012" name="J. Bacteriol.">
        <title>Genome Sequence of Gallaecimonas xiamenensis Type Strain 3-C-1.</title>
        <authorList>
            <person name="Lai Q."/>
            <person name="Wang L."/>
            <person name="Wang W."/>
            <person name="Shao Z."/>
        </authorList>
    </citation>
    <scope>NUCLEOTIDE SEQUENCE [LARGE SCALE GENOMIC DNA]</scope>
    <source>
        <strain evidence="7 8">3-C-1</strain>
    </source>
</reference>
<evidence type="ECO:0000256" key="4">
    <source>
        <dbReference type="ARBA" id="ARBA00023136"/>
    </source>
</evidence>
<comment type="caution">
    <text evidence="7">The sequence shown here is derived from an EMBL/GenBank/DDBJ whole genome shotgun (WGS) entry which is preliminary data.</text>
</comment>
<evidence type="ECO:0000256" key="2">
    <source>
        <dbReference type="ARBA" id="ARBA00005722"/>
    </source>
</evidence>
<protein>
    <submittedName>
        <fullName evidence="7">MltA-interacting MipA family protein</fullName>
    </submittedName>
</protein>
<keyword evidence="8" id="KW-1185">Reference proteome</keyword>
<comment type="similarity">
    <text evidence="2">Belongs to the MipA/OmpV family.</text>
</comment>
<sequence>MPLSFLAVPIRLLCLLLLLSCPLKAQDLDTLPANQWELGIALGVGHLDNPLADKGDIRYFLVPQLAYYGDWGYFDNGDLAFTLYDDGDNQLYLSTGVSEDALYFGSWDRIGVTPPVRTAVDCTACPFTPADEPLYMDHNPGWTWLGGLAYSHYGDWGFLRLRLLNDMLGRHDGAFASLRLGKAFTFHGQWQLSLGADWKSAELVDYYYGTESQVVWLKGYQGRSAVDWVLAGQWLYPLGDNWGLLVNLHGRRLGSGIANSPLVNDRTVLDSFIGIAVTF</sequence>
<dbReference type="InterPro" id="IPR010583">
    <property type="entry name" value="MipA"/>
</dbReference>
<comment type="subcellular location">
    <subcellularLocation>
        <location evidence="1">Cell outer membrane</location>
    </subcellularLocation>
</comment>
<name>K2JPC8_9GAMM</name>
<dbReference type="PANTHER" id="PTHR38776">
    <property type="entry name" value="MLTA-INTERACTING PROTEIN-RELATED"/>
    <property type="match status" value="1"/>
</dbReference>